<gene>
    <name evidence="7" type="ORF">H4W34_006540</name>
</gene>
<name>A0ABR9K1J7_9ACTN</name>
<dbReference type="Proteomes" id="UP000627838">
    <property type="component" value="Unassembled WGS sequence"/>
</dbReference>
<dbReference type="InterPro" id="IPR036890">
    <property type="entry name" value="HATPase_C_sf"/>
</dbReference>
<accession>A0ABR9K1J7</accession>
<keyword evidence="5" id="KW-1133">Transmembrane helix</keyword>
<keyword evidence="1" id="KW-0808">Transferase</keyword>
<dbReference type="RefSeq" id="WP_192762710.1">
    <property type="nucleotide sequence ID" value="NZ_JADBDZ010000001.1"/>
</dbReference>
<dbReference type="GO" id="GO:0016301">
    <property type="term" value="F:kinase activity"/>
    <property type="evidence" value="ECO:0007669"/>
    <property type="project" value="UniProtKB-KW"/>
</dbReference>
<evidence type="ECO:0000256" key="5">
    <source>
        <dbReference type="SAM" id="Phobius"/>
    </source>
</evidence>
<reference evidence="7 8" key="1">
    <citation type="submission" date="2020-10" db="EMBL/GenBank/DDBJ databases">
        <title>Sequencing the genomes of 1000 actinobacteria strains.</title>
        <authorList>
            <person name="Klenk H.-P."/>
        </authorList>
    </citation>
    <scope>NUCLEOTIDE SEQUENCE [LARGE SCALE GENOMIC DNA]</scope>
    <source>
        <strain evidence="7 8">DSM 46744</strain>
    </source>
</reference>
<evidence type="ECO:0000313" key="7">
    <source>
        <dbReference type="EMBL" id="MBE1536707.1"/>
    </source>
</evidence>
<keyword evidence="8" id="KW-1185">Reference proteome</keyword>
<keyword evidence="2 7" id="KW-0418">Kinase</keyword>
<keyword evidence="5" id="KW-0812">Transmembrane</keyword>
<feature type="domain" description="Histidine kinase/HSP90-like ATPase" evidence="6">
    <location>
        <begin position="315"/>
        <end position="397"/>
    </location>
</feature>
<organism evidence="7 8">
    <name type="scientific">Actinomadura algeriensis</name>
    <dbReference type="NCBI Taxonomy" id="1679523"/>
    <lineage>
        <taxon>Bacteria</taxon>
        <taxon>Bacillati</taxon>
        <taxon>Actinomycetota</taxon>
        <taxon>Actinomycetes</taxon>
        <taxon>Streptosporangiales</taxon>
        <taxon>Thermomonosporaceae</taxon>
        <taxon>Actinomadura</taxon>
    </lineage>
</organism>
<evidence type="ECO:0000313" key="8">
    <source>
        <dbReference type="Proteomes" id="UP000627838"/>
    </source>
</evidence>
<dbReference type="Pfam" id="PF02518">
    <property type="entry name" value="HATPase_c"/>
    <property type="match status" value="1"/>
</dbReference>
<protein>
    <submittedName>
        <fullName evidence="7">Signal transduction histidine kinase</fullName>
    </submittedName>
</protein>
<dbReference type="SUPFAM" id="SSF55874">
    <property type="entry name" value="ATPase domain of HSP90 chaperone/DNA topoisomerase II/histidine kinase"/>
    <property type="match status" value="1"/>
</dbReference>
<evidence type="ECO:0000256" key="4">
    <source>
        <dbReference type="SAM" id="MobiDB-lite"/>
    </source>
</evidence>
<proteinExistence type="predicted"/>
<evidence type="ECO:0000256" key="1">
    <source>
        <dbReference type="ARBA" id="ARBA00022679"/>
    </source>
</evidence>
<dbReference type="InterPro" id="IPR050482">
    <property type="entry name" value="Sensor_HK_TwoCompSys"/>
</dbReference>
<dbReference type="Gene3D" id="3.30.565.10">
    <property type="entry name" value="Histidine kinase-like ATPase, C-terminal domain"/>
    <property type="match status" value="1"/>
</dbReference>
<evidence type="ECO:0000256" key="2">
    <source>
        <dbReference type="ARBA" id="ARBA00022777"/>
    </source>
</evidence>
<dbReference type="InterPro" id="IPR003594">
    <property type="entry name" value="HATPase_dom"/>
</dbReference>
<evidence type="ECO:0000259" key="6">
    <source>
        <dbReference type="Pfam" id="PF02518"/>
    </source>
</evidence>
<sequence length="398" mass="40587">MAHRTSAVADPGPDAPPPGPAQRAMLRQSIRFTVVLRLTSCAMGGAVALTGRATAARPGWVTVCAVALIAWGVLFVLFMLARGPSRWLLAGDVALVVALCLAHRELVPGQVLQASAGTGWVDIAAGSGVFIAQFALRQPSGMAVALLIAAAYTAGAPGLREAPVLLVVQGALAATLVGLLRREARAVDRELAGRAEAAAAAAARSAARADERDQQRRLHDTVLATLTIVGAGGIEATSPVLAGRAAADLAVIDGLRTGGGGPPPGGPPRNARLDLALRAAVAAPRPGLPALRVTADVAPCELRHDVVEAIAGSAEEALLNVARHAGTGTARLGLVRTTRGAVLTIADEGAGFDPAAVPPQRRGLRESIHGRMSAVGGGARVESRPGTGTRVRLWWPDE</sequence>
<keyword evidence="3" id="KW-0902">Two-component regulatory system</keyword>
<keyword evidence="5" id="KW-0472">Membrane</keyword>
<dbReference type="CDD" id="cd16917">
    <property type="entry name" value="HATPase_UhpB-NarQ-NarX-like"/>
    <property type="match status" value="1"/>
</dbReference>
<feature type="region of interest" description="Disordered" evidence="4">
    <location>
        <begin position="1"/>
        <end position="22"/>
    </location>
</feature>
<dbReference type="EMBL" id="JADBDZ010000001">
    <property type="protein sequence ID" value="MBE1536707.1"/>
    <property type="molecule type" value="Genomic_DNA"/>
</dbReference>
<feature type="transmembrane region" description="Helical" evidence="5">
    <location>
        <begin position="59"/>
        <end position="80"/>
    </location>
</feature>
<comment type="caution">
    <text evidence="7">The sequence shown here is derived from an EMBL/GenBank/DDBJ whole genome shotgun (WGS) entry which is preliminary data.</text>
</comment>
<evidence type="ECO:0000256" key="3">
    <source>
        <dbReference type="ARBA" id="ARBA00023012"/>
    </source>
</evidence>
<dbReference type="PANTHER" id="PTHR24421">
    <property type="entry name" value="NITRATE/NITRITE SENSOR PROTEIN NARX-RELATED"/>
    <property type="match status" value="1"/>
</dbReference>